<keyword evidence="13" id="KW-0812">Transmembrane</keyword>
<keyword evidence="16" id="KW-1185">Reference proteome</keyword>
<organism evidence="15 16">
    <name type="scientific">Rubroshorea leprosula</name>
    <dbReference type="NCBI Taxonomy" id="152421"/>
    <lineage>
        <taxon>Eukaryota</taxon>
        <taxon>Viridiplantae</taxon>
        <taxon>Streptophyta</taxon>
        <taxon>Embryophyta</taxon>
        <taxon>Tracheophyta</taxon>
        <taxon>Spermatophyta</taxon>
        <taxon>Magnoliopsida</taxon>
        <taxon>eudicotyledons</taxon>
        <taxon>Gunneridae</taxon>
        <taxon>Pentapetalae</taxon>
        <taxon>rosids</taxon>
        <taxon>malvids</taxon>
        <taxon>Malvales</taxon>
        <taxon>Dipterocarpaceae</taxon>
        <taxon>Rubroshorea</taxon>
    </lineage>
</organism>
<evidence type="ECO:0000256" key="13">
    <source>
        <dbReference type="SAM" id="Phobius"/>
    </source>
</evidence>
<comment type="subcellular location">
    <subcellularLocation>
        <location evidence="1">Secreted</location>
        <location evidence="1">Cell wall</location>
    </subcellularLocation>
</comment>
<dbReference type="GO" id="GO:0030599">
    <property type="term" value="F:pectinesterase activity"/>
    <property type="evidence" value="ECO:0007669"/>
    <property type="project" value="UniProtKB-UniRule"/>
</dbReference>
<comment type="similarity">
    <text evidence="3">Belongs to the pectinesterase family.</text>
</comment>
<dbReference type="Gene3D" id="2.160.20.10">
    <property type="entry name" value="Single-stranded right-handed beta-helix, Pectin lyase-like"/>
    <property type="match status" value="1"/>
</dbReference>
<dbReference type="InterPro" id="IPR033131">
    <property type="entry name" value="Pectinesterase_Asp_AS"/>
</dbReference>
<keyword evidence="8 12" id="KW-0378">Hydrolase</keyword>
<dbReference type="PROSITE" id="PS00503">
    <property type="entry name" value="PECTINESTERASE_2"/>
    <property type="match status" value="1"/>
</dbReference>
<comment type="catalytic activity">
    <reaction evidence="10 12">
        <text>[(1-&gt;4)-alpha-D-galacturonosyl methyl ester](n) + n H2O = [(1-&gt;4)-alpha-D-galacturonosyl](n) + n methanol + n H(+)</text>
        <dbReference type="Rhea" id="RHEA:22380"/>
        <dbReference type="Rhea" id="RHEA-COMP:14570"/>
        <dbReference type="Rhea" id="RHEA-COMP:14573"/>
        <dbReference type="ChEBI" id="CHEBI:15377"/>
        <dbReference type="ChEBI" id="CHEBI:15378"/>
        <dbReference type="ChEBI" id="CHEBI:17790"/>
        <dbReference type="ChEBI" id="CHEBI:140522"/>
        <dbReference type="ChEBI" id="CHEBI:140523"/>
        <dbReference type="EC" id="3.1.1.11"/>
    </reaction>
</comment>
<dbReference type="AlphaFoldDB" id="A0AAV5KJA9"/>
<evidence type="ECO:0000259" key="14">
    <source>
        <dbReference type="Pfam" id="PF01095"/>
    </source>
</evidence>
<keyword evidence="5" id="KW-0134">Cell wall</keyword>
<keyword evidence="13" id="KW-1133">Transmembrane helix</keyword>
<keyword evidence="6" id="KW-0964">Secreted</keyword>
<dbReference type="EC" id="3.1.1.11" evidence="4 12"/>
<gene>
    <name evidence="15" type="ORF">SLEP1_g34269</name>
</gene>
<dbReference type="InterPro" id="IPR011050">
    <property type="entry name" value="Pectin_lyase_fold/virulence"/>
</dbReference>
<feature type="transmembrane region" description="Helical" evidence="13">
    <location>
        <begin position="36"/>
        <end position="58"/>
    </location>
</feature>
<dbReference type="Proteomes" id="UP001054252">
    <property type="component" value="Unassembled WGS sequence"/>
</dbReference>
<comment type="pathway">
    <text evidence="2 12">Glycan metabolism; pectin degradation; 2-dehydro-3-deoxy-D-gluconate from pectin: step 1/5.</text>
</comment>
<dbReference type="GO" id="GO:0045490">
    <property type="term" value="P:pectin catabolic process"/>
    <property type="evidence" value="ECO:0007669"/>
    <property type="project" value="UniProtKB-UniRule"/>
</dbReference>
<evidence type="ECO:0000256" key="12">
    <source>
        <dbReference type="RuleBase" id="RU000589"/>
    </source>
</evidence>
<comment type="caution">
    <text evidence="15">The sequence shown here is derived from an EMBL/GenBank/DDBJ whole genome shotgun (WGS) entry which is preliminary data.</text>
</comment>
<evidence type="ECO:0000256" key="1">
    <source>
        <dbReference type="ARBA" id="ARBA00004191"/>
    </source>
</evidence>
<evidence type="ECO:0000256" key="10">
    <source>
        <dbReference type="ARBA" id="ARBA00047928"/>
    </source>
</evidence>
<evidence type="ECO:0000256" key="2">
    <source>
        <dbReference type="ARBA" id="ARBA00005184"/>
    </source>
</evidence>
<evidence type="ECO:0000313" key="16">
    <source>
        <dbReference type="Proteomes" id="UP001054252"/>
    </source>
</evidence>
<evidence type="ECO:0000256" key="5">
    <source>
        <dbReference type="ARBA" id="ARBA00022512"/>
    </source>
</evidence>
<feature type="domain" description="Pectinesterase catalytic" evidence="14">
    <location>
        <begin position="138"/>
        <end position="424"/>
    </location>
</feature>
<evidence type="ECO:0000256" key="6">
    <source>
        <dbReference type="ARBA" id="ARBA00022525"/>
    </source>
</evidence>
<evidence type="ECO:0000256" key="7">
    <source>
        <dbReference type="ARBA" id="ARBA00022729"/>
    </source>
</evidence>
<evidence type="ECO:0000256" key="11">
    <source>
        <dbReference type="PROSITE-ProRule" id="PRU10040"/>
    </source>
</evidence>
<dbReference type="Pfam" id="PF01095">
    <property type="entry name" value="Pectinesterase"/>
    <property type="match status" value="1"/>
</dbReference>
<evidence type="ECO:0000256" key="4">
    <source>
        <dbReference type="ARBA" id="ARBA00013229"/>
    </source>
</evidence>
<evidence type="ECO:0000256" key="9">
    <source>
        <dbReference type="ARBA" id="ARBA00023085"/>
    </source>
</evidence>
<evidence type="ECO:0000256" key="8">
    <source>
        <dbReference type="ARBA" id="ARBA00022801"/>
    </source>
</evidence>
<dbReference type="InterPro" id="IPR012334">
    <property type="entry name" value="Pectin_lyas_fold"/>
</dbReference>
<dbReference type="PANTHER" id="PTHR31321:SF126">
    <property type="entry name" value="PECTINESTERASE"/>
    <property type="match status" value="1"/>
</dbReference>
<evidence type="ECO:0000256" key="3">
    <source>
        <dbReference type="ARBA" id="ARBA00008891"/>
    </source>
</evidence>
<dbReference type="FunFam" id="2.160.20.10:FF:000008">
    <property type="entry name" value="Pectinesterase"/>
    <property type="match status" value="1"/>
</dbReference>
<evidence type="ECO:0000313" key="15">
    <source>
        <dbReference type="EMBL" id="GKV24685.1"/>
    </source>
</evidence>
<dbReference type="SUPFAM" id="SSF51126">
    <property type="entry name" value="Pectin lyase-like"/>
    <property type="match status" value="1"/>
</dbReference>
<dbReference type="EMBL" id="BPVZ01000066">
    <property type="protein sequence ID" value="GKV24685.1"/>
    <property type="molecule type" value="Genomic_DNA"/>
</dbReference>
<dbReference type="GO" id="GO:0042545">
    <property type="term" value="P:cell wall modification"/>
    <property type="evidence" value="ECO:0007669"/>
    <property type="project" value="UniProtKB-UniRule"/>
</dbReference>
<feature type="active site" evidence="11">
    <location>
        <position position="290"/>
    </location>
</feature>
<reference evidence="15 16" key="1">
    <citation type="journal article" date="2021" name="Commun. Biol.">
        <title>The genome of Shorea leprosula (Dipterocarpaceae) highlights the ecological relevance of drought in aseasonal tropical rainforests.</title>
        <authorList>
            <person name="Ng K.K.S."/>
            <person name="Kobayashi M.J."/>
            <person name="Fawcett J.A."/>
            <person name="Hatakeyama M."/>
            <person name="Paape T."/>
            <person name="Ng C.H."/>
            <person name="Ang C.C."/>
            <person name="Tnah L.H."/>
            <person name="Lee C.T."/>
            <person name="Nishiyama T."/>
            <person name="Sese J."/>
            <person name="O'Brien M.J."/>
            <person name="Copetti D."/>
            <person name="Mohd Noor M.I."/>
            <person name="Ong R.C."/>
            <person name="Putra M."/>
            <person name="Sireger I.Z."/>
            <person name="Indrioko S."/>
            <person name="Kosugi Y."/>
            <person name="Izuno A."/>
            <person name="Isagi Y."/>
            <person name="Lee S.L."/>
            <person name="Shimizu K.K."/>
        </authorList>
    </citation>
    <scope>NUCLEOTIDE SEQUENCE [LARGE SCALE GENOMIC DNA]</scope>
    <source>
        <strain evidence="15">214</strain>
    </source>
</reference>
<dbReference type="InterPro" id="IPR000070">
    <property type="entry name" value="Pectinesterase_cat"/>
</dbReference>
<keyword evidence="9 12" id="KW-0063">Aspartyl esterase</keyword>
<keyword evidence="13" id="KW-0472">Membrane</keyword>
<keyword evidence="7" id="KW-0732">Signal</keyword>
<proteinExistence type="inferred from homology"/>
<sequence length="434" mass="47555">MNQHVSALLIGLVGAGITLSASLQPFVSPTQCVTIGLLVIIFGLLVKEGFISLSLLVYSKDGRSRNLRWNGNGATSSIECGVFLHDSPLSTNSSSSSSPSVASTLRSWIALNMKESNLSRGNLDQLLVAAEEGGEKMIKVKKDGSADFKTVTDAVNSIPSGNARRVVIWIGGGEFWEKITIDRTKKFVTFYGDPYNMPRIVYNGTAADYGTVNSATVAVESDYFVAVNVAFVNSAPIPDGRRCGAQAVAMRISGDKAAFYNCRFIGYQDTLCDDKGRHFFQDCYIQGTVDFIFGNGKSLYLNTTMYSVAKKFGAITAQAREKVNDDSGFTFVFCNITGIGNNTTYLGRAWKERPRVVFARTYMGTIINGEGWSNDRHPDRDRTVYYGEYKCSGPGSVSSARVKFARILSDEEAKLFMSMTYIHGSNWLLPPPKF</sequence>
<protein>
    <recommendedName>
        <fullName evidence="4 12">Pectinesterase</fullName>
        <ecNumber evidence="4 12">3.1.1.11</ecNumber>
    </recommendedName>
</protein>
<dbReference type="PANTHER" id="PTHR31321">
    <property type="entry name" value="ACYL-COA THIOESTER HYDROLASE YBHC-RELATED"/>
    <property type="match status" value="1"/>
</dbReference>
<name>A0AAV5KJA9_9ROSI</name>
<accession>A0AAV5KJA9</accession>